<dbReference type="EMBL" id="CACVAT010000253">
    <property type="protein sequence ID" value="CAA6815757.1"/>
    <property type="molecule type" value="Genomic_DNA"/>
</dbReference>
<organism evidence="1">
    <name type="scientific">uncultured Thiotrichaceae bacterium</name>
    <dbReference type="NCBI Taxonomy" id="298394"/>
    <lineage>
        <taxon>Bacteria</taxon>
        <taxon>Pseudomonadati</taxon>
        <taxon>Pseudomonadota</taxon>
        <taxon>Gammaproteobacteria</taxon>
        <taxon>Thiotrichales</taxon>
        <taxon>Thiotrichaceae</taxon>
        <taxon>environmental samples</taxon>
    </lineage>
</organism>
<proteinExistence type="predicted"/>
<gene>
    <name evidence="1" type="ORF">HELGO_WM90473</name>
</gene>
<accession>A0A6S6TH24</accession>
<dbReference type="AlphaFoldDB" id="A0A6S6TH24"/>
<name>A0A6S6TH24_9GAMM</name>
<reference evidence="1" key="1">
    <citation type="submission" date="2020-01" db="EMBL/GenBank/DDBJ databases">
        <authorList>
            <person name="Meier V. D."/>
            <person name="Meier V D."/>
        </authorList>
    </citation>
    <scope>NUCLEOTIDE SEQUENCE</scope>
    <source>
        <strain evidence="1">HLG_WM_MAG_09</strain>
    </source>
</reference>
<evidence type="ECO:0000313" key="1">
    <source>
        <dbReference type="EMBL" id="CAA6815757.1"/>
    </source>
</evidence>
<sequence>MSKPITSTTATPITFEQRLQLVKAEAQARVSACPAEQQNGVRARLWVNWMNRNLLEVA</sequence>
<protein>
    <submittedName>
        <fullName evidence="1">Uncharacterized protein</fullName>
    </submittedName>
</protein>